<dbReference type="Gene3D" id="2.60.120.560">
    <property type="entry name" value="Exo-inulinase, domain 1"/>
    <property type="match status" value="1"/>
</dbReference>
<feature type="domain" description="Glycosyl hydrolase family 32 C-terminal" evidence="7">
    <location>
        <begin position="362"/>
        <end position="461"/>
    </location>
</feature>
<gene>
    <name evidence="8" type="ORF">JYU34_008304</name>
</gene>
<dbReference type="InterPro" id="IPR023296">
    <property type="entry name" value="Glyco_hydro_beta-prop_sf"/>
</dbReference>
<dbReference type="Pfam" id="PF08244">
    <property type="entry name" value="Glyco_hydro_32C"/>
    <property type="match status" value="1"/>
</dbReference>
<dbReference type="InterPro" id="IPR018053">
    <property type="entry name" value="Glyco_hydro_32_AS"/>
</dbReference>
<evidence type="ECO:0000313" key="8">
    <source>
        <dbReference type="EMBL" id="KAG7306841.1"/>
    </source>
</evidence>
<feature type="domain" description="Glycosyl hydrolase family 32 N-terminal" evidence="6">
    <location>
        <begin position="30"/>
        <end position="332"/>
    </location>
</feature>
<evidence type="ECO:0000259" key="6">
    <source>
        <dbReference type="Pfam" id="PF00251"/>
    </source>
</evidence>
<dbReference type="PANTHER" id="PTHR43101:SF1">
    <property type="entry name" value="BETA-FRUCTOSIDASE"/>
    <property type="match status" value="1"/>
</dbReference>
<dbReference type="InterPro" id="IPR013148">
    <property type="entry name" value="Glyco_hydro_32_N"/>
</dbReference>
<evidence type="ECO:0000259" key="7">
    <source>
        <dbReference type="Pfam" id="PF08244"/>
    </source>
</evidence>
<reference evidence="8 9" key="1">
    <citation type="submission" date="2021-06" db="EMBL/GenBank/DDBJ databases">
        <title>A haploid diamondback moth (Plutella xylostella L.) genome assembly resolves 31 chromosomes and identifies a diamide resistance mutation.</title>
        <authorList>
            <person name="Ward C.M."/>
            <person name="Perry K.D."/>
            <person name="Baker G."/>
            <person name="Powis K."/>
            <person name="Heckel D.G."/>
            <person name="Baxter S.W."/>
        </authorList>
    </citation>
    <scope>NUCLEOTIDE SEQUENCE [LARGE SCALE GENOMIC DNA]</scope>
    <source>
        <strain evidence="8 9">LV</strain>
        <tissue evidence="8">Single pupa</tissue>
    </source>
</reference>
<evidence type="ECO:0000256" key="1">
    <source>
        <dbReference type="ARBA" id="ARBA00009902"/>
    </source>
</evidence>
<dbReference type="SMART" id="SM00640">
    <property type="entry name" value="Glyco_32"/>
    <property type="match status" value="1"/>
</dbReference>
<dbReference type="InterPro" id="IPR051214">
    <property type="entry name" value="GH32_Enzymes"/>
</dbReference>
<evidence type="ECO:0000256" key="3">
    <source>
        <dbReference type="ARBA" id="ARBA00023295"/>
    </source>
</evidence>
<dbReference type="InterPro" id="IPR013189">
    <property type="entry name" value="Glyco_hydro_32_C"/>
</dbReference>
<dbReference type="SUPFAM" id="SSF75005">
    <property type="entry name" value="Arabinanase/levansucrase/invertase"/>
    <property type="match status" value="1"/>
</dbReference>
<dbReference type="NCBIfam" id="TIGR01322">
    <property type="entry name" value="scrB_fam"/>
    <property type="match status" value="1"/>
</dbReference>
<keyword evidence="2 4" id="KW-0378">Hydrolase</keyword>
<comment type="caution">
    <text evidence="8">The sequence shown here is derived from an EMBL/GenBank/DDBJ whole genome shotgun (WGS) entry which is preliminary data.</text>
</comment>
<dbReference type="PANTHER" id="PTHR43101">
    <property type="entry name" value="BETA-FRUCTOSIDASE"/>
    <property type="match status" value="1"/>
</dbReference>
<keyword evidence="9" id="KW-1185">Reference proteome</keyword>
<name>A0ABQ7QP65_PLUXY</name>
<proteinExistence type="inferred from homology"/>
<dbReference type="InterPro" id="IPR013320">
    <property type="entry name" value="ConA-like_dom_sf"/>
</dbReference>
<evidence type="ECO:0000256" key="4">
    <source>
        <dbReference type="RuleBase" id="RU362110"/>
    </source>
</evidence>
<dbReference type="Pfam" id="PF00251">
    <property type="entry name" value="Glyco_hydro_32N"/>
    <property type="match status" value="1"/>
</dbReference>
<accession>A0ABQ7QP65</accession>
<dbReference type="EMBL" id="JAHIBW010000011">
    <property type="protein sequence ID" value="KAG7306841.1"/>
    <property type="molecule type" value="Genomic_DNA"/>
</dbReference>
<comment type="similarity">
    <text evidence="1 4">Belongs to the glycosyl hydrolase 32 family.</text>
</comment>
<comment type="catalytic activity">
    <reaction evidence="4">
        <text>Hydrolysis of terminal non-reducing beta-D-fructofuranoside residues in beta-D-fructofuranosides.</text>
        <dbReference type="EC" id="3.2.1.26"/>
    </reaction>
</comment>
<dbReference type="Gene3D" id="2.115.10.20">
    <property type="entry name" value="Glycosyl hydrolase domain, family 43"/>
    <property type="match status" value="1"/>
</dbReference>
<dbReference type="SUPFAM" id="SSF49899">
    <property type="entry name" value="Concanavalin A-like lectins/glucanases"/>
    <property type="match status" value="1"/>
</dbReference>
<keyword evidence="5" id="KW-0732">Signal</keyword>
<dbReference type="PROSITE" id="PS00609">
    <property type="entry name" value="GLYCOSYL_HYDROL_F32"/>
    <property type="match status" value="1"/>
</dbReference>
<protein>
    <recommendedName>
        <fullName evidence="4">Sucrose-6-phosphate hydrolase</fullName>
        <ecNumber evidence="4">3.2.1.26</ecNumber>
    </recommendedName>
</protein>
<keyword evidence="3 4" id="KW-0326">Glycosidase</keyword>
<feature type="chain" id="PRO_5046222093" description="Sucrose-6-phosphate hydrolase" evidence="5">
    <location>
        <begin position="20"/>
        <end position="484"/>
    </location>
</feature>
<evidence type="ECO:0000256" key="2">
    <source>
        <dbReference type="ARBA" id="ARBA00022801"/>
    </source>
</evidence>
<dbReference type="CDD" id="cd18623">
    <property type="entry name" value="GH32_ScrB-like"/>
    <property type="match status" value="1"/>
</dbReference>
<organism evidence="8 9">
    <name type="scientific">Plutella xylostella</name>
    <name type="common">Diamondback moth</name>
    <name type="synonym">Plutella maculipennis</name>
    <dbReference type="NCBI Taxonomy" id="51655"/>
    <lineage>
        <taxon>Eukaryota</taxon>
        <taxon>Metazoa</taxon>
        <taxon>Ecdysozoa</taxon>
        <taxon>Arthropoda</taxon>
        <taxon>Hexapoda</taxon>
        <taxon>Insecta</taxon>
        <taxon>Pterygota</taxon>
        <taxon>Neoptera</taxon>
        <taxon>Endopterygota</taxon>
        <taxon>Lepidoptera</taxon>
        <taxon>Glossata</taxon>
        <taxon>Ditrysia</taxon>
        <taxon>Yponomeutoidea</taxon>
        <taxon>Plutellidae</taxon>
        <taxon>Plutella</taxon>
    </lineage>
</organism>
<evidence type="ECO:0000256" key="5">
    <source>
        <dbReference type="SAM" id="SignalP"/>
    </source>
</evidence>
<dbReference type="InterPro" id="IPR001362">
    <property type="entry name" value="Glyco_hydro_32"/>
</dbReference>
<feature type="signal peptide" evidence="5">
    <location>
        <begin position="1"/>
        <end position="19"/>
    </location>
</feature>
<dbReference type="InterPro" id="IPR006232">
    <property type="entry name" value="Suc6P_hydrolase"/>
</dbReference>
<dbReference type="Proteomes" id="UP000823941">
    <property type="component" value="Chromosome 11"/>
</dbReference>
<evidence type="ECO:0000313" key="9">
    <source>
        <dbReference type="Proteomes" id="UP000823941"/>
    </source>
</evidence>
<dbReference type="EC" id="3.2.1.26" evidence="4"/>
<sequence>MALLNLIISLTVLVLTVEAAVNPRYYPRYHLAPECGWMNDPNGLSFYQGFYHLFYQYNPKSSLEPGIAHWGHARSRDLVNWEPLSIAMYPDENYDADGVFSGSAYIEDGLMYLYFTGNVNLDAVIYRNETQALAVSGDGFRFVKYPDNPLILGTEFQPNIRDPKVWKHEDTYYMVLGHSIEDKTGEIVLFTSKDKFQWNYEGVLAQSDGSLGYMFECPDLFELDGEAILLFSPQGVEPDGYKYRNLYQTGYLVGKFDYKTNKFIQEREFVELDHGHDFYATQTFEHEGRRILFAWMDMWDQNYPEGGDGFTGMMTLPRILTLTPEGHILQNPAEEVDNLSGDIVFSGNANPKTPIVLPDKSARIWIESSGTEDLELLLSATGTNTSTVSIKFDFGAGFVILDRGGNDGVRMAPWTPSNGEKLLWRVYVDASSIELFCGKGEATFSSRFFPTSDVAVSVVTGDVSKFEVKAIPRTLPITSGDKCQ</sequence>